<dbReference type="Proteomes" id="UP000630149">
    <property type="component" value="Unassembled WGS sequence"/>
</dbReference>
<reference evidence="1" key="2">
    <citation type="submission" date="2020-09" db="EMBL/GenBank/DDBJ databases">
        <authorList>
            <person name="Sun Q."/>
            <person name="Ohkuma M."/>
        </authorList>
    </citation>
    <scope>NUCLEOTIDE SEQUENCE</scope>
    <source>
        <strain evidence="1">JCM 13919</strain>
    </source>
</reference>
<protein>
    <submittedName>
        <fullName evidence="1">Uncharacterized protein</fullName>
    </submittedName>
</protein>
<dbReference type="RefSeq" id="WP_165481105.1">
    <property type="nucleotide sequence ID" value="NZ_BMOB01000003.1"/>
</dbReference>
<proteinExistence type="predicted"/>
<accession>A0A917NAG1</accession>
<dbReference type="AlphaFoldDB" id="A0A917NAG1"/>
<evidence type="ECO:0000313" key="1">
    <source>
        <dbReference type="EMBL" id="GGI82544.1"/>
    </source>
</evidence>
<dbReference type="EMBL" id="BMOB01000003">
    <property type="protein sequence ID" value="GGI82544.1"/>
    <property type="molecule type" value="Genomic_DNA"/>
</dbReference>
<comment type="caution">
    <text evidence="1">The sequence shown here is derived from an EMBL/GenBank/DDBJ whole genome shotgun (WGS) entry which is preliminary data.</text>
</comment>
<reference evidence="1" key="1">
    <citation type="journal article" date="2014" name="Int. J. Syst. Evol. Microbiol.">
        <title>Complete genome sequence of Corynebacterium casei LMG S-19264T (=DSM 44701T), isolated from a smear-ripened cheese.</title>
        <authorList>
            <consortium name="US DOE Joint Genome Institute (JGI-PGF)"/>
            <person name="Walter F."/>
            <person name="Albersmeier A."/>
            <person name="Kalinowski J."/>
            <person name="Ruckert C."/>
        </authorList>
    </citation>
    <scope>NUCLEOTIDE SEQUENCE</scope>
    <source>
        <strain evidence="1">JCM 13919</strain>
    </source>
</reference>
<name>A0A917NAG1_9GAMM</name>
<sequence length="53" mass="6131">MNKVNLSMRIAHGEKGTFFKGFGEYFELKKVNKKSFALLKFRHTQYAPFGSSN</sequence>
<organism evidence="1 2">
    <name type="scientific">Legionella impletisoli</name>
    <dbReference type="NCBI Taxonomy" id="343510"/>
    <lineage>
        <taxon>Bacteria</taxon>
        <taxon>Pseudomonadati</taxon>
        <taxon>Pseudomonadota</taxon>
        <taxon>Gammaproteobacteria</taxon>
        <taxon>Legionellales</taxon>
        <taxon>Legionellaceae</taxon>
        <taxon>Legionella</taxon>
    </lineage>
</organism>
<gene>
    <name evidence="1" type="ORF">GCM10007966_08960</name>
</gene>
<evidence type="ECO:0000313" key="2">
    <source>
        <dbReference type="Proteomes" id="UP000630149"/>
    </source>
</evidence>
<keyword evidence="2" id="KW-1185">Reference proteome</keyword>